<dbReference type="InterPro" id="IPR058996">
    <property type="entry name" value="Toxin-rel_dom"/>
</dbReference>
<accession>A0A202E4K7</accession>
<organism evidence="2 3">
    <name type="scientific">Natronolimnobius baerhuensis</name>
    <dbReference type="NCBI Taxonomy" id="253108"/>
    <lineage>
        <taxon>Archaea</taxon>
        <taxon>Methanobacteriati</taxon>
        <taxon>Methanobacteriota</taxon>
        <taxon>Stenosarchaea group</taxon>
        <taxon>Halobacteria</taxon>
        <taxon>Halobacteriales</taxon>
        <taxon>Natrialbaceae</taxon>
        <taxon>Natronolimnobius</taxon>
    </lineage>
</organism>
<name>A0A202E4K7_9EURY</name>
<dbReference type="RefSeq" id="WP_054862399.1">
    <property type="nucleotide sequence ID" value="NZ_MWPH01000004.1"/>
</dbReference>
<gene>
    <name evidence="2" type="ORF">B2G88_17310</name>
</gene>
<protein>
    <recommendedName>
        <fullName evidence="1">RelE toxin-related domain-containing protein</fullName>
    </recommendedName>
</protein>
<evidence type="ECO:0000313" key="2">
    <source>
        <dbReference type="EMBL" id="OVE83167.1"/>
    </source>
</evidence>
<feature type="domain" description="RelE toxin-related" evidence="1">
    <location>
        <begin position="26"/>
        <end position="90"/>
    </location>
</feature>
<dbReference type="OrthoDB" id="191442at2157"/>
<dbReference type="Proteomes" id="UP000196084">
    <property type="component" value="Unassembled WGS sequence"/>
</dbReference>
<evidence type="ECO:0000259" key="1">
    <source>
        <dbReference type="Pfam" id="PF26442"/>
    </source>
</evidence>
<sequence>MSVQPIDAGIAEYERQRAAEHSLGEITGHVEDQWHDRALLEDIDVEEAWQEAAPVHYPSTHRGAVARYHRRNDTVLFARQGGLITCIKLMDRPWSERIYVRNQVTDQ</sequence>
<dbReference type="Pfam" id="PF26442">
    <property type="entry name" value="Halo_toxin"/>
    <property type="match status" value="1"/>
</dbReference>
<keyword evidence="3" id="KW-1185">Reference proteome</keyword>
<dbReference type="AlphaFoldDB" id="A0A202E4K7"/>
<reference evidence="2 3" key="1">
    <citation type="submission" date="2017-02" db="EMBL/GenBank/DDBJ databases">
        <title>Natronthermophilus aegyptiacus gen. nov.,sp. nov., an aerobic, extremely halophilic alkalithermophilic archaeon isolated from the athalassohaline Wadi An Natrun, Egypt.</title>
        <authorList>
            <person name="Zhao B."/>
        </authorList>
    </citation>
    <scope>NUCLEOTIDE SEQUENCE [LARGE SCALE GENOMIC DNA]</scope>
    <source>
        <strain evidence="2 3">CGMCC 1.3597</strain>
    </source>
</reference>
<dbReference type="EMBL" id="MWPH01000004">
    <property type="protein sequence ID" value="OVE83167.1"/>
    <property type="molecule type" value="Genomic_DNA"/>
</dbReference>
<comment type="caution">
    <text evidence="2">The sequence shown here is derived from an EMBL/GenBank/DDBJ whole genome shotgun (WGS) entry which is preliminary data.</text>
</comment>
<evidence type="ECO:0000313" key="3">
    <source>
        <dbReference type="Proteomes" id="UP000196084"/>
    </source>
</evidence>
<proteinExistence type="predicted"/>